<dbReference type="InterPro" id="IPR001245">
    <property type="entry name" value="Ser-Thr/Tyr_kinase_cat_dom"/>
</dbReference>
<dbReference type="OrthoDB" id="346907at2759"/>
<evidence type="ECO:0000313" key="8">
    <source>
        <dbReference type="Proteomes" id="UP000615446"/>
    </source>
</evidence>
<keyword evidence="3 7" id="KW-0418">Kinase</keyword>
<dbReference type="PANTHER" id="PTHR44329">
    <property type="entry name" value="SERINE/THREONINE-PROTEIN KINASE TNNI3K-RELATED"/>
    <property type="match status" value="1"/>
</dbReference>
<dbReference type="Gene3D" id="1.10.510.10">
    <property type="entry name" value="Transferase(Phosphotransferase) domain 1"/>
    <property type="match status" value="2"/>
</dbReference>
<feature type="domain" description="Protein kinase" evidence="6">
    <location>
        <begin position="275"/>
        <end position="561"/>
    </location>
</feature>
<dbReference type="PRINTS" id="PR00109">
    <property type="entry name" value="TYRKINASE"/>
</dbReference>
<dbReference type="Proteomes" id="UP000615446">
    <property type="component" value="Unassembled WGS sequence"/>
</dbReference>
<gene>
    <name evidence="7" type="ORF">RCL2_000249000</name>
</gene>
<keyword evidence="2" id="KW-0547">Nucleotide-binding</keyword>
<sequence length="1274" mass="149392">MENTNDKDPTPKLKSSPVPILFIPFNNKDNECNNYTTTDDDATYLDVHIRKDNARYIEHEIDSCTGNIQKWCKDCSNISYFKQVVSPLSFPKYNKAIEKLIIKCPTCGEPVYHSDTSYIDYLISFGWVESFLTRKPILILYLPWWDAKDKCIVCKQVLELFSNCQKSCLHCYTTYIGCRYCLTTNIIFGITDKSQCKKCKRIITINVINIPNIGSGNYEIDEFLYHTRFNYNNYNAIANYIDYHNKNQVWFYDFIEKKLVNNVQPIIEWIPYSQIKDFKKVARGGFGIVYKATWLQNYNGDIDEHERFKNIFNSDSDNSFESSSLLNVAVKRFFSQNIKTILNELKSLFRCYDENLVIKYYGITQDPESKDFMLVMEYANGKNLHKYVRENFEDITWNDKINILWKISEGLITIHEKNFIHRDFHSGNIFLSETDSYQRWQIGDLGLTQHSNDIFLNDELYGIISYTAPEILNCDKYSRESDIYSMGMIMWELTTGRKPFDNLKHDITESELMLFIIDGKRPEITNDTPECFSNLMKRCWDSNPIKRPSAIEIYETYYFWLFREEYVKQFNEAEEKRLELIELKILGPEFTVSSLTYTNLSTNTLNNRPNNRFNSIERSNNGGYISKDVDFDIESCSISKNTTDMITCRSLVPHSNDTNNENKHTNNTNNVNNGDPTPKLKSSPVPILFVPFNNKKNECSNCGNEYSKSPLFEQKYCKNCLSYYINQIENIHAYMVVHMSNNNTRCISDILYFKQIVTPFLTPKYIEEKIEEKCELCGNLVYQEICNINDRFCSGCYLISSEWVDSSLTKKPIPILYLPWWDVSYDCITCGRHLEFISDHQKWCSTCFMIYIGCRYCLTTNIVFGVIDKLQCKKCKRIIFIAIDIANTTSGNYDMDVLLGLNTKNYYMVVNYNNYIDNIGNGFNSLQVYEFIKERFSDRYNPIIKWFPYSQIVDVDYMTKGGFSIIFKASSVKYGTIALKSLDDKYFLNELKSHSQCWSRFDVIVKLYGFTRHLGNYILVMEYADGGDLRNYLRKNFVNITWMEKLMILQNITEGLHAIHKKNFIHRDFHSCNILLKYEGSRNLWKIGDFGLSQHTDDTTLLDDGIYGILPYIAPEIFRRTIFSKASDIYSMGMIMWELTTGRIPFDEVYHDHNLVIEVILGKRPKVTEDTPIFFSNLMESCWNSNPLKRPPISEILESVSWYKYGYTTLFEEQFMQAEERRSELINLRNEPHSLLDYSSRQLRSFISKNSLEFSIDSFNREQGYYSDCEDCAI</sequence>
<evidence type="ECO:0000259" key="6">
    <source>
        <dbReference type="PROSITE" id="PS50011"/>
    </source>
</evidence>
<feature type="region of interest" description="Disordered" evidence="5">
    <location>
        <begin position="653"/>
        <end position="677"/>
    </location>
</feature>
<dbReference type="PROSITE" id="PS50011">
    <property type="entry name" value="PROTEIN_KINASE_DOM"/>
    <property type="match status" value="2"/>
</dbReference>
<dbReference type="EMBL" id="BLAL01000013">
    <property type="protein sequence ID" value="GES75035.1"/>
    <property type="molecule type" value="Genomic_DNA"/>
</dbReference>
<evidence type="ECO:0000313" key="7">
    <source>
        <dbReference type="EMBL" id="GES75035.1"/>
    </source>
</evidence>
<dbReference type="SUPFAM" id="SSF56112">
    <property type="entry name" value="Protein kinase-like (PK-like)"/>
    <property type="match status" value="2"/>
</dbReference>
<dbReference type="InterPro" id="IPR000719">
    <property type="entry name" value="Prot_kinase_dom"/>
</dbReference>
<dbReference type="InterPro" id="IPR051681">
    <property type="entry name" value="Ser/Thr_Kinases-Pseudokinases"/>
</dbReference>
<proteinExistence type="predicted"/>
<evidence type="ECO:0000256" key="1">
    <source>
        <dbReference type="ARBA" id="ARBA00022679"/>
    </source>
</evidence>
<reference evidence="7" key="1">
    <citation type="submission" date="2019-10" db="EMBL/GenBank/DDBJ databases">
        <title>Conservation and host-specific expression of non-tandemly repeated heterogenous ribosome RNA gene in arbuscular mycorrhizal fungi.</title>
        <authorList>
            <person name="Maeda T."/>
            <person name="Kobayashi Y."/>
            <person name="Nakagawa T."/>
            <person name="Ezawa T."/>
            <person name="Yamaguchi K."/>
            <person name="Bino T."/>
            <person name="Nishimoto Y."/>
            <person name="Shigenobu S."/>
            <person name="Kawaguchi M."/>
        </authorList>
    </citation>
    <scope>NUCLEOTIDE SEQUENCE</scope>
    <source>
        <strain evidence="7">HR1</strain>
    </source>
</reference>
<feature type="domain" description="Protein kinase" evidence="6">
    <location>
        <begin position="952"/>
        <end position="1203"/>
    </location>
</feature>
<comment type="caution">
    <text evidence="7">The sequence shown here is derived from an EMBL/GenBank/DDBJ whole genome shotgun (WGS) entry which is preliminary data.</text>
</comment>
<dbReference type="Pfam" id="PF07714">
    <property type="entry name" value="PK_Tyr_Ser-Thr"/>
    <property type="match status" value="2"/>
</dbReference>
<organism evidence="7 8">
    <name type="scientific">Rhizophagus clarus</name>
    <dbReference type="NCBI Taxonomy" id="94130"/>
    <lineage>
        <taxon>Eukaryota</taxon>
        <taxon>Fungi</taxon>
        <taxon>Fungi incertae sedis</taxon>
        <taxon>Mucoromycota</taxon>
        <taxon>Glomeromycotina</taxon>
        <taxon>Glomeromycetes</taxon>
        <taxon>Glomerales</taxon>
        <taxon>Glomeraceae</taxon>
        <taxon>Rhizophagus</taxon>
    </lineage>
</organism>
<evidence type="ECO:0000256" key="2">
    <source>
        <dbReference type="ARBA" id="ARBA00022741"/>
    </source>
</evidence>
<dbReference type="InterPro" id="IPR011009">
    <property type="entry name" value="Kinase-like_dom_sf"/>
</dbReference>
<evidence type="ECO:0000256" key="4">
    <source>
        <dbReference type="ARBA" id="ARBA00022840"/>
    </source>
</evidence>
<name>A0A8H3QBZ2_9GLOM</name>
<evidence type="ECO:0000256" key="3">
    <source>
        <dbReference type="ARBA" id="ARBA00022777"/>
    </source>
</evidence>
<protein>
    <submittedName>
        <fullName evidence="7">Kinase-like domain-containing protein</fullName>
    </submittedName>
</protein>
<dbReference type="AlphaFoldDB" id="A0A8H3QBZ2"/>
<dbReference type="GO" id="GO:0004674">
    <property type="term" value="F:protein serine/threonine kinase activity"/>
    <property type="evidence" value="ECO:0007669"/>
    <property type="project" value="TreeGrafter"/>
</dbReference>
<accession>A0A8H3QBZ2</accession>
<keyword evidence="4" id="KW-0067">ATP-binding</keyword>
<dbReference type="GO" id="GO:0005524">
    <property type="term" value="F:ATP binding"/>
    <property type="evidence" value="ECO:0007669"/>
    <property type="project" value="UniProtKB-KW"/>
</dbReference>
<dbReference type="PANTHER" id="PTHR44329:SF288">
    <property type="entry name" value="MITOGEN-ACTIVATED PROTEIN KINASE KINASE KINASE 20"/>
    <property type="match status" value="1"/>
</dbReference>
<keyword evidence="1" id="KW-0808">Transferase</keyword>
<evidence type="ECO:0000256" key="5">
    <source>
        <dbReference type="SAM" id="MobiDB-lite"/>
    </source>
</evidence>